<protein>
    <submittedName>
        <fullName evidence="2">Pol protein</fullName>
    </submittedName>
</protein>
<feature type="region of interest" description="Disordered" evidence="1">
    <location>
        <begin position="14"/>
        <end position="72"/>
    </location>
</feature>
<dbReference type="AlphaFoldDB" id="A0A812TCS3"/>
<evidence type="ECO:0000256" key="1">
    <source>
        <dbReference type="SAM" id="MobiDB-lite"/>
    </source>
</evidence>
<proteinExistence type="predicted"/>
<feature type="compositionally biased region" description="Gly residues" evidence="1">
    <location>
        <begin position="44"/>
        <end position="54"/>
    </location>
</feature>
<dbReference type="EMBL" id="CAJNIZ010029476">
    <property type="protein sequence ID" value="CAE7516316.1"/>
    <property type="molecule type" value="Genomic_DNA"/>
</dbReference>
<accession>A0A812TCS3</accession>
<gene>
    <name evidence="2" type="primary">pol</name>
    <name evidence="2" type="ORF">SPIL2461_LOCUS13481</name>
</gene>
<feature type="non-terminal residue" evidence="2">
    <location>
        <position position="268"/>
    </location>
</feature>
<reference evidence="2" key="1">
    <citation type="submission" date="2021-02" db="EMBL/GenBank/DDBJ databases">
        <authorList>
            <person name="Dougan E. K."/>
            <person name="Rhodes N."/>
            <person name="Thang M."/>
            <person name="Chan C."/>
        </authorList>
    </citation>
    <scope>NUCLEOTIDE SEQUENCE</scope>
</reference>
<comment type="caution">
    <text evidence="2">The sequence shown here is derived from an EMBL/GenBank/DDBJ whole genome shotgun (WGS) entry which is preliminary data.</text>
</comment>
<name>A0A812TCS3_SYMPI</name>
<sequence length="268" mass="29688">MALTAAQAEAQMQEVFGAVSTGGKRMQTPPPEEEDGRKQRRPNGKGGQGEGWMGKGRKSQASRGTYARSYETEEASMEEMTRLLCRVVVRQEDMLNILKQSTSWVIFAKTEAPSIIPGLVAASQKWKEEITKQNSPLGNVSLRTTLFWCLLNQLMETFKNLTADQLQKAKDAGWSTDQGQWVYQKWSPANQTLEQDTTAGWDFARDGAKGVCFSNVFNVLGVQMDISCLHQGTVVLTNKPDRIEKLMGKLGVVEKSGSVTVHEAQVLL</sequence>
<organism evidence="2 3">
    <name type="scientific">Symbiodinium pilosum</name>
    <name type="common">Dinoflagellate</name>
    <dbReference type="NCBI Taxonomy" id="2952"/>
    <lineage>
        <taxon>Eukaryota</taxon>
        <taxon>Sar</taxon>
        <taxon>Alveolata</taxon>
        <taxon>Dinophyceae</taxon>
        <taxon>Suessiales</taxon>
        <taxon>Symbiodiniaceae</taxon>
        <taxon>Symbiodinium</taxon>
    </lineage>
</organism>
<keyword evidence="3" id="KW-1185">Reference proteome</keyword>
<dbReference type="Proteomes" id="UP000649617">
    <property type="component" value="Unassembled WGS sequence"/>
</dbReference>
<evidence type="ECO:0000313" key="3">
    <source>
        <dbReference type="Proteomes" id="UP000649617"/>
    </source>
</evidence>
<evidence type="ECO:0000313" key="2">
    <source>
        <dbReference type="EMBL" id="CAE7516316.1"/>
    </source>
</evidence>